<evidence type="ECO:0000313" key="6">
    <source>
        <dbReference type="EMBL" id="KID92896.1"/>
    </source>
</evidence>
<evidence type="ECO:0000259" key="5">
    <source>
        <dbReference type="Pfam" id="PF00177"/>
    </source>
</evidence>
<dbReference type="HOGENOM" id="CLU_049057_0_0_1"/>
<gene>
    <name evidence="6" type="ORF">MGU_00485</name>
</gene>
<evidence type="ECO:0000256" key="4">
    <source>
        <dbReference type="SAM" id="MobiDB-lite"/>
    </source>
</evidence>
<dbReference type="EMBL" id="AZNH01000001">
    <property type="protein sequence ID" value="KID92896.1"/>
    <property type="molecule type" value="Genomic_DNA"/>
</dbReference>
<dbReference type="GO" id="GO:0006412">
    <property type="term" value="P:translation"/>
    <property type="evidence" value="ECO:0007669"/>
    <property type="project" value="InterPro"/>
</dbReference>
<comment type="similarity">
    <text evidence="1">Belongs to the universal ribosomal protein uS7 family.</text>
</comment>
<dbReference type="InterPro" id="IPR047988">
    <property type="entry name" value="Ribosomal_uS7m_fungi"/>
</dbReference>
<feature type="domain" description="Small ribosomal subunit protein uS7" evidence="5">
    <location>
        <begin position="187"/>
        <end position="358"/>
    </location>
</feature>
<reference evidence="6 7" key="1">
    <citation type="journal article" date="2014" name="Proc. Natl. Acad. Sci. U.S.A.">
        <title>Trajectory and genomic determinants of fungal-pathogen speciation and host adaptation.</title>
        <authorList>
            <person name="Hu X."/>
            <person name="Xiao G."/>
            <person name="Zheng P."/>
            <person name="Shang Y."/>
            <person name="Su Y."/>
            <person name="Zhang X."/>
            <person name="Liu X."/>
            <person name="Zhan S."/>
            <person name="St Leger R.J."/>
            <person name="Wang C."/>
        </authorList>
    </citation>
    <scope>NUCLEOTIDE SEQUENCE [LARGE SCALE GENOMIC DNA]</scope>
    <source>
        <strain evidence="6 7">ARSEF 977</strain>
    </source>
</reference>
<keyword evidence="7" id="KW-1185">Reference proteome</keyword>
<dbReference type="PANTHER" id="PTHR11205">
    <property type="entry name" value="RIBOSOMAL PROTEIN S7"/>
    <property type="match status" value="1"/>
</dbReference>
<feature type="region of interest" description="Disordered" evidence="4">
    <location>
        <begin position="69"/>
        <end position="91"/>
    </location>
</feature>
<evidence type="ECO:0000313" key="7">
    <source>
        <dbReference type="Proteomes" id="UP000031192"/>
    </source>
</evidence>
<dbReference type="Proteomes" id="UP000031192">
    <property type="component" value="Unassembled WGS sequence"/>
</dbReference>
<keyword evidence="3" id="KW-0687">Ribonucleoprotein</keyword>
<protein>
    <submittedName>
        <fullName evidence="6">30S ribosomal protein S7</fullName>
    </submittedName>
</protein>
<name>A0A0B4HRT1_METGA</name>
<evidence type="ECO:0000256" key="3">
    <source>
        <dbReference type="ARBA" id="ARBA00023274"/>
    </source>
</evidence>
<organism evidence="6 7">
    <name type="scientific">Metarhizium guizhouense (strain ARSEF 977)</name>
    <dbReference type="NCBI Taxonomy" id="1276136"/>
    <lineage>
        <taxon>Eukaryota</taxon>
        <taxon>Fungi</taxon>
        <taxon>Dikarya</taxon>
        <taxon>Ascomycota</taxon>
        <taxon>Pezizomycotina</taxon>
        <taxon>Sordariomycetes</taxon>
        <taxon>Hypocreomycetidae</taxon>
        <taxon>Hypocreales</taxon>
        <taxon>Clavicipitaceae</taxon>
        <taxon>Metarhizium</taxon>
    </lineage>
</organism>
<proteinExistence type="inferred from homology"/>
<keyword evidence="2 6" id="KW-0689">Ribosomal protein</keyword>
<sequence length="372" mass="40236">MSPRTRLLGACRALAVCARPVAQHGRESFRPATSVFRSYSTDANGHPTTSGDAARNDNISSNLKVNASATNLGKQPTPPTPQTSQGPDNLHIDTLSDAALEQILYGGRPATSETEGGLTAAQEEALYREGTIPTPAEAEAEALIARSQASEPAQLSIGQGGDIQNPGHKFGLPRKPYPEGFNLKQRYHPVLEQLTRLLMRDGKLSVAQRVSWRRITHSSSLQNVATVMNFLRTAPAPIYSPKFPLLPGTPPASHLPLNPVLYITIAIDSVAPLLKVRNIAGAGGGGRALELPVPLAVRQRRRMAVKWILDVIEKKPSKGSGKNQFPHRIAEEIIAVVEGRSSVWEKRKQVHKLGTAARANVSSKKLKVKKKM</sequence>
<dbReference type="InterPro" id="IPR023798">
    <property type="entry name" value="Ribosomal_uS7_dom"/>
</dbReference>
<dbReference type="GO" id="GO:0005840">
    <property type="term" value="C:ribosome"/>
    <property type="evidence" value="ECO:0007669"/>
    <property type="project" value="UniProtKB-KW"/>
</dbReference>
<dbReference type="InterPro" id="IPR036823">
    <property type="entry name" value="Ribosomal_uS7_dom_sf"/>
</dbReference>
<dbReference type="GO" id="GO:1990904">
    <property type="term" value="C:ribonucleoprotein complex"/>
    <property type="evidence" value="ECO:0007669"/>
    <property type="project" value="UniProtKB-KW"/>
</dbReference>
<accession>A0A0B4HRT1</accession>
<comment type="caution">
    <text evidence="6">The sequence shown here is derived from an EMBL/GenBank/DDBJ whole genome shotgun (WGS) entry which is preliminary data.</text>
</comment>
<dbReference type="AlphaFoldDB" id="A0A0B4HRT1"/>
<dbReference type="Pfam" id="PF00177">
    <property type="entry name" value="Ribosomal_S7"/>
    <property type="match status" value="1"/>
</dbReference>
<evidence type="ECO:0000256" key="2">
    <source>
        <dbReference type="ARBA" id="ARBA00022980"/>
    </source>
</evidence>
<evidence type="ECO:0000256" key="1">
    <source>
        <dbReference type="ARBA" id="ARBA00007151"/>
    </source>
</evidence>
<dbReference type="OrthoDB" id="9972728at2759"/>
<dbReference type="Gene3D" id="1.10.455.10">
    <property type="entry name" value="Ribosomal protein S7 domain"/>
    <property type="match status" value="1"/>
</dbReference>
<dbReference type="CDD" id="cd14868">
    <property type="entry name" value="uS7_Mitochondria_Fungi"/>
    <property type="match status" value="1"/>
</dbReference>
<dbReference type="SUPFAM" id="SSF47973">
    <property type="entry name" value="Ribosomal protein S7"/>
    <property type="match status" value="1"/>
</dbReference>
<dbReference type="InterPro" id="IPR000235">
    <property type="entry name" value="Ribosomal_uS7"/>
</dbReference>